<accession>A0A1F4VIM5</accession>
<protein>
    <recommendedName>
        <fullName evidence="6">DUF1232 domain-containing protein</fullName>
    </recommendedName>
</protein>
<feature type="transmembrane region" description="Helical" evidence="5">
    <location>
        <begin position="32"/>
        <end position="50"/>
    </location>
</feature>
<comment type="caution">
    <text evidence="7">The sequence shown here is derived from an EMBL/GenBank/DDBJ whole genome shotgun (WGS) entry which is preliminary data.</text>
</comment>
<sequence length="75" mass="8682">MEKFLKQNWMLIAAIIYVVSPIDFIPDTLLPVGFADDIAVLLATLFIRYLKHRRDTKLQTNLHKNENVVEGEIVE</sequence>
<keyword evidence="2 5" id="KW-0812">Transmembrane</keyword>
<evidence type="ECO:0000256" key="5">
    <source>
        <dbReference type="SAM" id="Phobius"/>
    </source>
</evidence>
<dbReference type="GO" id="GO:0012505">
    <property type="term" value="C:endomembrane system"/>
    <property type="evidence" value="ECO:0007669"/>
    <property type="project" value="UniProtKB-SubCell"/>
</dbReference>
<keyword evidence="4 5" id="KW-0472">Membrane</keyword>
<evidence type="ECO:0000256" key="3">
    <source>
        <dbReference type="ARBA" id="ARBA00022989"/>
    </source>
</evidence>
<reference evidence="7 8" key="1">
    <citation type="journal article" date="2016" name="Nat. Commun.">
        <title>Thousands of microbial genomes shed light on interconnected biogeochemical processes in an aquifer system.</title>
        <authorList>
            <person name="Anantharaman K."/>
            <person name="Brown C.T."/>
            <person name="Hug L.A."/>
            <person name="Sharon I."/>
            <person name="Castelle C.J."/>
            <person name="Probst A.J."/>
            <person name="Thomas B.C."/>
            <person name="Singh A."/>
            <person name="Wilkins M.J."/>
            <person name="Karaoz U."/>
            <person name="Brodie E.L."/>
            <person name="Williams K.H."/>
            <person name="Hubbard S.S."/>
            <person name="Banfield J.F."/>
        </authorList>
    </citation>
    <scope>NUCLEOTIDE SEQUENCE [LARGE SCALE GENOMIC DNA]</scope>
</reference>
<proteinExistence type="predicted"/>
<gene>
    <name evidence="7" type="ORF">A3H26_02445</name>
</gene>
<organism evidence="7 8">
    <name type="scientific">candidate division WWE3 bacterium RIFCSPLOWO2_12_FULL_36_10</name>
    <dbReference type="NCBI Taxonomy" id="1802630"/>
    <lineage>
        <taxon>Bacteria</taxon>
        <taxon>Katanobacteria</taxon>
    </lineage>
</organism>
<keyword evidence="3 5" id="KW-1133">Transmembrane helix</keyword>
<evidence type="ECO:0000313" key="7">
    <source>
        <dbReference type="EMBL" id="OGC57166.1"/>
    </source>
</evidence>
<name>A0A1F4VIM5_UNCKA</name>
<comment type="subcellular location">
    <subcellularLocation>
        <location evidence="1">Endomembrane system</location>
        <topology evidence="1">Multi-pass membrane protein</topology>
    </subcellularLocation>
</comment>
<evidence type="ECO:0000259" key="6">
    <source>
        <dbReference type="Pfam" id="PF06803"/>
    </source>
</evidence>
<dbReference type="EMBL" id="MEVN01000020">
    <property type="protein sequence ID" value="OGC57166.1"/>
    <property type="molecule type" value="Genomic_DNA"/>
</dbReference>
<feature type="domain" description="DUF1232" evidence="6">
    <location>
        <begin position="9"/>
        <end position="42"/>
    </location>
</feature>
<evidence type="ECO:0000313" key="8">
    <source>
        <dbReference type="Proteomes" id="UP000177763"/>
    </source>
</evidence>
<dbReference type="AlphaFoldDB" id="A0A1F4VIM5"/>
<dbReference type="STRING" id="1802630.A3H26_02445"/>
<dbReference type="Pfam" id="PF06803">
    <property type="entry name" value="DUF1232"/>
    <property type="match status" value="1"/>
</dbReference>
<dbReference type="Proteomes" id="UP000177763">
    <property type="component" value="Unassembled WGS sequence"/>
</dbReference>
<evidence type="ECO:0000256" key="2">
    <source>
        <dbReference type="ARBA" id="ARBA00022692"/>
    </source>
</evidence>
<evidence type="ECO:0000256" key="4">
    <source>
        <dbReference type="ARBA" id="ARBA00023136"/>
    </source>
</evidence>
<dbReference type="InterPro" id="IPR010652">
    <property type="entry name" value="DUF1232"/>
</dbReference>
<feature type="transmembrane region" description="Helical" evidence="5">
    <location>
        <begin position="9"/>
        <end position="26"/>
    </location>
</feature>
<evidence type="ECO:0000256" key="1">
    <source>
        <dbReference type="ARBA" id="ARBA00004127"/>
    </source>
</evidence>